<proteinExistence type="predicted"/>
<comment type="caution">
    <text evidence="1">The sequence shown here is derived from an EMBL/GenBank/DDBJ whole genome shotgun (WGS) entry which is preliminary data.</text>
</comment>
<accession>A0A4C1SEB2</accession>
<evidence type="ECO:0000313" key="2">
    <source>
        <dbReference type="Proteomes" id="UP000299102"/>
    </source>
</evidence>
<dbReference type="Proteomes" id="UP000299102">
    <property type="component" value="Unassembled WGS sequence"/>
</dbReference>
<keyword evidence="2" id="KW-1185">Reference proteome</keyword>
<dbReference type="AlphaFoldDB" id="A0A4C1SEB2"/>
<gene>
    <name evidence="1" type="ORF">EVAR_833_1</name>
</gene>
<sequence>MQFSSAARGRPIIVEWERDARHSAGLSFGDSSCASIKPVHIFMGPAERCAFEGIFSRRRNTAASRSARDSDGAV</sequence>
<reference evidence="1 2" key="1">
    <citation type="journal article" date="2019" name="Commun. Biol.">
        <title>The bagworm genome reveals a unique fibroin gene that provides high tensile strength.</title>
        <authorList>
            <person name="Kono N."/>
            <person name="Nakamura H."/>
            <person name="Ohtoshi R."/>
            <person name="Tomita M."/>
            <person name="Numata K."/>
            <person name="Arakawa K."/>
        </authorList>
    </citation>
    <scope>NUCLEOTIDE SEQUENCE [LARGE SCALE GENOMIC DNA]</scope>
</reference>
<dbReference type="EMBL" id="BGZK01000005">
    <property type="protein sequence ID" value="GBP00206.1"/>
    <property type="molecule type" value="Genomic_DNA"/>
</dbReference>
<name>A0A4C1SEB2_EUMVA</name>
<protein>
    <submittedName>
        <fullName evidence="1">Uncharacterized protein</fullName>
    </submittedName>
</protein>
<evidence type="ECO:0000313" key="1">
    <source>
        <dbReference type="EMBL" id="GBP00206.1"/>
    </source>
</evidence>
<organism evidence="1 2">
    <name type="scientific">Eumeta variegata</name>
    <name type="common">Bagworm moth</name>
    <name type="synonym">Eumeta japonica</name>
    <dbReference type="NCBI Taxonomy" id="151549"/>
    <lineage>
        <taxon>Eukaryota</taxon>
        <taxon>Metazoa</taxon>
        <taxon>Ecdysozoa</taxon>
        <taxon>Arthropoda</taxon>
        <taxon>Hexapoda</taxon>
        <taxon>Insecta</taxon>
        <taxon>Pterygota</taxon>
        <taxon>Neoptera</taxon>
        <taxon>Endopterygota</taxon>
        <taxon>Lepidoptera</taxon>
        <taxon>Glossata</taxon>
        <taxon>Ditrysia</taxon>
        <taxon>Tineoidea</taxon>
        <taxon>Psychidae</taxon>
        <taxon>Oiketicinae</taxon>
        <taxon>Eumeta</taxon>
    </lineage>
</organism>